<feature type="compositionally biased region" description="Polar residues" evidence="1">
    <location>
        <begin position="300"/>
        <end position="311"/>
    </location>
</feature>
<dbReference type="PANTHER" id="PTHR35391">
    <property type="entry name" value="C2H2-TYPE DOMAIN-CONTAINING PROTEIN-RELATED"/>
    <property type="match status" value="1"/>
</dbReference>
<feature type="domain" description="Oxidoreductase acuF-like C2H2 type zinc-finger" evidence="2">
    <location>
        <begin position="369"/>
        <end position="395"/>
    </location>
</feature>
<evidence type="ECO:0000313" key="4">
    <source>
        <dbReference type="Proteomes" id="UP000799438"/>
    </source>
</evidence>
<feature type="compositionally biased region" description="Polar residues" evidence="1">
    <location>
        <begin position="272"/>
        <end position="287"/>
    </location>
</feature>
<dbReference type="Proteomes" id="UP000799438">
    <property type="component" value="Unassembled WGS sequence"/>
</dbReference>
<protein>
    <recommendedName>
        <fullName evidence="2">Oxidoreductase acuF-like C2H2 type zinc-finger domain-containing protein</fullName>
    </recommendedName>
</protein>
<reference evidence="3" key="1">
    <citation type="journal article" date="2020" name="Stud. Mycol.">
        <title>101 Dothideomycetes genomes: a test case for predicting lifestyles and emergence of pathogens.</title>
        <authorList>
            <person name="Haridas S."/>
            <person name="Albert R."/>
            <person name="Binder M."/>
            <person name="Bloem J."/>
            <person name="Labutti K."/>
            <person name="Salamov A."/>
            <person name="Andreopoulos B."/>
            <person name="Baker S."/>
            <person name="Barry K."/>
            <person name="Bills G."/>
            <person name="Bluhm B."/>
            <person name="Cannon C."/>
            <person name="Castanera R."/>
            <person name="Culley D."/>
            <person name="Daum C."/>
            <person name="Ezra D."/>
            <person name="Gonzalez J."/>
            <person name="Henrissat B."/>
            <person name="Kuo A."/>
            <person name="Liang C."/>
            <person name="Lipzen A."/>
            <person name="Lutzoni F."/>
            <person name="Magnuson J."/>
            <person name="Mondo S."/>
            <person name="Nolan M."/>
            <person name="Ohm R."/>
            <person name="Pangilinan J."/>
            <person name="Park H.-J."/>
            <person name="Ramirez L."/>
            <person name="Alfaro M."/>
            <person name="Sun H."/>
            <person name="Tritt A."/>
            <person name="Yoshinaga Y."/>
            <person name="Zwiers L.-H."/>
            <person name="Turgeon B."/>
            <person name="Goodwin S."/>
            <person name="Spatafora J."/>
            <person name="Crous P."/>
            <person name="Grigoriev I."/>
        </authorList>
    </citation>
    <scope>NUCLEOTIDE SEQUENCE</scope>
    <source>
        <strain evidence="3">CBS 121167</strain>
    </source>
</reference>
<dbReference type="PANTHER" id="PTHR35391:SF7">
    <property type="entry name" value="C2H2-TYPE DOMAIN-CONTAINING PROTEIN"/>
    <property type="match status" value="1"/>
</dbReference>
<feature type="compositionally biased region" description="Polar residues" evidence="1">
    <location>
        <begin position="515"/>
        <end position="531"/>
    </location>
</feature>
<keyword evidence="4" id="KW-1185">Reference proteome</keyword>
<dbReference type="OrthoDB" id="20872at2759"/>
<feature type="region of interest" description="Disordered" evidence="1">
    <location>
        <begin position="107"/>
        <end position="146"/>
    </location>
</feature>
<evidence type="ECO:0000259" key="2">
    <source>
        <dbReference type="Pfam" id="PF26082"/>
    </source>
</evidence>
<evidence type="ECO:0000313" key="3">
    <source>
        <dbReference type="EMBL" id="KAF2136882.1"/>
    </source>
</evidence>
<accession>A0A6A6AY65</accession>
<evidence type="ECO:0000256" key="1">
    <source>
        <dbReference type="SAM" id="MobiDB-lite"/>
    </source>
</evidence>
<sequence length="642" mass="72253">MAAAIAMSHAKCYIAFENFITAIHDLAYEKSAEYLVDVSEEFDKYKLWAGNVGAAHSGKLYKLSLDYRLREATFYKDQVLRLLAILHHHIEEGMRLATTDPAVCTELSSDSDSEFSDSYIAEESSDEDEELPTLPMEAGGQHETHLTEESPFLIPSNSLTDNGTSSDLQPIEADDYLAMLLRPLESIKLTVTCLYKFPIRRPAPVDRLNDKATDDTSCYQHFDVLYVKDKFPQLHEQVATRLGKLITRRRQLFLYRQSHQINLRTNSVVPSITMKTPERVSTNSGEAQSVRHKDLHESKTQSQPESSNRTKATTFAAPLVPVLLVDELVAPSVAESESKTSKAGSAFTRELHIEIPPRPRNKDGIGIAQFICKYCQTTPYIRSSRDWKKHVLADIQPYVCTFPDCDLSEHLFEDKDAWYNHETQFHRVKYSCNTDGHKPYTSQSDFGKHMKEDHDQALDRDNSLRMLDLFRRKLNSSGGLCNLCLRTTSNFKLHVSRHLEQIAMFALPRADYSTGDESANGGTKGSQSNARGSDVLDKQPTSSASHSTLSWNQGPEAYNSDIEFQNHTQETPEGLLPPNADETTWDIITPKFLDAREGHSTLAPINFPAIPLLPRQRRNAISLASGVSGPLPLEWEMFGRAP</sequence>
<dbReference type="EMBL" id="ML995510">
    <property type="protein sequence ID" value="KAF2136882.1"/>
    <property type="molecule type" value="Genomic_DNA"/>
</dbReference>
<dbReference type="InterPro" id="IPR058925">
    <property type="entry name" value="zf-C2H2_AcuF"/>
</dbReference>
<organism evidence="3 4">
    <name type="scientific">Aplosporella prunicola CBS 121167</name>
    <dbReference type="NCBI Taxonomy" id="1176127"/>
    <lineage>
        <taxon>Eukaryota</taxon>
        <taxon>Fungi</taxon>
        <taxon>Dikarya</taxon>
        <taxon>Ascomycota</taxon>
        <taxon>Pezizomycotina</taxon>
        <taxon>Dothideomycetes</taxon>
        <taxon>Dothideomycetes incertae sedis</taxon>
        <taxon>Botryosphaeriales</taxon>
        <taxon>Aplosporellaceae</taxon>
        <taxon>Aplosporella</taxon>
    </lineage>
</organism>
<feature type="region of interest" description="Disordered" evidence="1">
    <location>
        <begin position="272"/>
        <end position="311"/>
    </location>
</feature>
<name>A0A6A6AY65_9PEZI</name>
<proteinExistence type="predicted"/>
<gene>
    <name evidence="3" type="ORF">K452DRAFT_322128</name>
</gene>
<dbReference type="AlphaFoldDB" id="A0A6A6AY65"/>
<feature type="compositionally biased region" description="Basic and acidic residues" evidence="1">
    <location>
        <begin position="289"/>
        <end position="299"/>
    </location>
</feature>
<dbReference type="RefSeq" id="XP_033392600.1">
    <property type="nucleotide sequence ID" value="XM_033544472.1"/>
</dbReference>
<dbReference type="Pfam" id="PF26082">
    <property type="entry name" value="zf-C2H2_AcuF"/>
    <property type="match status" value="1"/>
</dbReference>
<feature type="compositionally biased region" description="Polar residues" evidence="1">
    <location>
        <begin position="539"/>
        <end position="553"/>
    </location>
</feature>
<feature type="region of interest" description="Disordered" evidence="1">
    <location>
        <begin position="513"/>
        <end position="556"/>
    </location>
</feature>
<dbReference type="GeneID" id="54301968"/>